<dbReference type="EMBL" id="FR824050">
    <property type="protein sequence ID" value="CCA14698.1"/>
    <property type="molecule type" value="Genomic_DNA"/>
</dbReference>
<feature type="compositionally biased region" description="Polar residues" evidence="1">
    <location>
        <begin position="785"/>
        <end position="804"/>
    </location>
</feature>
<name>F0W0X4_9STRA</name>
<organism evidence="2">
    <name type="scientific">Albugo laibachii Nc14</name>
    <dbReference type="NCBI Taxonomy" id="890382"/>
    <lineage>
        <taxon>Eukaryota</taxon>
        <taxon>Sar</taxon>
        <taxon>Stramenopiles</taxon>
        <taxon>Oomycota</taxon>
        <taxon>Peronosporomycetes</taxon>
        <taxon>Albuginales</taxon>
        <taxon>Albuginaceae</taxon>
        <taxon>Albugo</taxon>
    </lineage>
</organism>
<dbReference type="HOGENOM" id="CLU_262431_0_0_1"/>
<feature type="region of interest" description="Disordered" evidence="1">
    <location>
        <begin position="785"/>
        <end position="815"/>
    </location>
</feature>
<proteinExistence type="predicted"/>
<feature type="compositionally biased region" description="Polar residues" evidence="1">
    <location>
        <begin position="884"/>
        <end position="905"/>
    </location>
</feature>
<sequence length="1237" mass="139349">MYAAFKAERIGSLIKLPDVLCVKRAFCEQLTIHVPSWTAADRFLQQGLNIRIDDLYIEVQSKLEYAADNEDRSHKPRSSINLGSASLEADPLGSIASWYQLSNIISERMEVSAKTIRVHLIVHGRESLKISLTEFYARTSNSLWQDLKDLTSCIDRSPDGLLKTRFKFISFTCGIFIMEPMQLGDSEAPSQANCAWLCPLDEHPVIIRHTIYEHRASKQKSWTVLSDVYDIIMDSTSCELKLSELSGIYSTFFVLFSWFDQLRIEKHSDFDVQEAAAAPDYGVGGCSGEPGESASKIAPEVGDALAHNASTFRHQITIRGSLSLNLSFQLDFLEAQTMKWTIDRASVNYILYLDGSSEVQLTFNEMAIDYEGLERVFTCKPDCDVLSFRKTRQKWIIQCSIQQVKCCIRNKFARALNRLYHSSQEKEQAASIVCKVCGCKIPLEVIDAHICQPLNSSERSVKKESTDSTAFPQLHLILGINELEIQLDNFAFSSIYQLIYQDHELERDPTRLFSINASGCTINTEMKEFSGEALFVPILPLAFQMLECVIAGCNCHEPSKDPRITNNTILACIPDNVFADMRNFIFQSQDLSSGLDTYFEVDNMSLRGSFSSGETVCINCRPQLILQITTDRVRMQLDPEAFQFMKKECSEDIWSKCWLTFLPEIGKEAASIVNTVMFMAVLRFRVMEYTLLQPGSRTASQDGRLKTQFRQVEMVADNQQGYLALQWNTQMRSLFQTTACESRSERRVIIESISARLLKRRNRQHAAAKTIQNAWNLRKMHSPTSWRTNSYQRNESECTATETNKQAKKSEMSPSRVATELFDSTASRFEDFAASLNSKNVVGELRRFGNRASVLKVEMTGMAKQGKQSAAKMLGTLSPKSATTSLQQFVSRHSSTNADNSLSSDADTRKPIDERHATASVHSAEIDSNDIEEELTVYPSPSDLTVQDTSQSEKLEVEKSEERLQSSSEDIIASLNLPSVLRISIQIDGKRLAIPIRPTRSIQELCDEIVRRYNEMYARRNAVLHVSIQDTTGCTFSSKDLVGVIYSTMSSKDNEIWFAHEHKDALKSYSQVGSRSNTTKDTESRGQQDARNLLKSILPIPLVLALLANDTDENLEAGATHQSQLSGSSVDEWPELVMNASFLSPPNSILKVRVGWMKETLQLDDLDAFMLCFQVLGRHSERKFVGSVLRNRLKVDSVLKSLAYYSDGDIDTNMTITHSDLISSIKETFGVTHEAKS</sequence>
<evidence type="ECO:0000256" key="1">
    <source>
        <dbReference type="SAM" id="MobiDB-lite"/>
    </source>
</evidence>
<feature type="compositionally biased region" description="Basic and acidic residues" evidence="1">
    <location>
        <begin position="906"/>
        <end position="917"/>
    </location>
</feature>
<accession>F0W0X4</accession>
<feature type="region of interest" description="Disordered" evidence="1">
    <location>
        <begin position="884"/>
        <end position="961"/>
    </location>
</feature>
<feature type="compositionally biased region" description="Basic and acidic residues" evidence="1">
    <location>
        <begin position="951"/>
        <end position="961"/>
    </location>
</feature>
<dbReference type="AlphaFoldDB" id="F0W0X4"/>
<protein>
    <submittedName>
        <fullName evidence="2">Uncharacterized protein AlNc14C5G754</fullName>
    </submittedName>
</protein>
<gene>
    <name evidence="2" type="primary">AlNc14C5G754</name>
    <name evidence="2" type="ORF">ALNC14_008410</name>
</gene>
<reference evidence="2" key="2">
    <citation type="submission" date="2011-02" db="EMBL/GenBank/DDBJ databases">
        <authorList>
            <person name="MacLean D."/>
        </authorList>
    </citation>
    <scope>NUCLEOTIDE SEQUENCE</scope>
</reference>
<evidence type="ECO:0000313" key="2">
    <source>
        <dbReference type="EMBL" id="CCA14698.1"/>
    </source>
</evidence>
<reference evidence="2" key="1">
    <citation type="journal article" date="2011" name="PLoS Biol.">
        <title>Gene gain and loss during evolution of obligate parasitism in the white rust pathogen of Arabidopsis thaliana.</title>
        <authorList>
            <person name="Kemen E."/>
            <person name="Gardiner A."/>
            <person name="Schultz-Larsen T."/>
            <person name="Kemen A.C."/>
            <person name="Balmuth A.L."/>
            <person name="Robert-Seilaniantz A."/>
            <person name="Bailey K."/>
            <person name="Holub E."/>
            <person name="Studholme D.J."/>
            <person name="Maclean D."/>
            <person name="Jones J.D."/>
        </authorList>
    </citation>
    <scope>NUCLEOTIDE SEQUENCE</scope>
</reference>